<reference evidence="4 5" key="1">
    <citation type="submission" date="2018-07" db="EMBL/GenBank/DDBJ databases">
        <title>Motiliproteus coralliicola sp. nov., a bacterium isolated from Coral.</title>
        <authorList>
            <person name="Wang G."/>
        </authorList>
    </citation>
    <scope>NUCLEOTIDE SEQUENCE [LARGE SCALE GENOMIC DNA]</scope>
    <source>
        <strain evidence="4 5">C34</strain>
    </source>
</reference>
<dbReference type="PANTHER" id="PTHR35813">
    <property type="entry name" value="INNER MEMBRANE PROTEIN YBAN"/>
    <property type="match status" value="1"/>
</dbReference>
<evidence type="ECO:0000256" key="2">
    <source>
        <dbReference type="SAM" id="MobiDB-lite"/>
    </source>
</evidence>
<protein>
    <recommendedName>
        <fullName evidence="1">Inner membrane protein</fullName>
    </recommendedName>
</protein>
<evidence type="ECO:0000256" key="1">
    <source>
        <dbReference type="PIRNR" id="PIRNR016789"/>
    </source>
</evidence>
<feature type="region of interest" description="Disordered" evidence="2">
    <location>
        <begin position="110"/>
        <end position="134"/>
    </location>
</feature>
<name>A0A369WMV4_9GAMM</name>
<dbReference type="Pfam" id="PF04304">
    <property type="entry name" value="DUF454"/>
    <property type="match status" value="1"/>
</dbReference>
<comment type="caution">
    <text evidence="4">The sequence shown here is derived from an EMBL/GenBank/DDBJ whole genome shotgun (WGS) entry which is preliminary data.</text>
</comment>
<feature type="transmembrane region" description="Helical" evidence="3">
    <location>
        <begin position="88"/>
        <end position="106"/>
    </location>
</feature>
<keyword evidence="1" id="KW-1003">Cell membrane</keyword>
<dbReference type="PIRSF" id="PIRSF016789">
    <property type="entry name" value="DUF454"/>
    <property type="match status" value="1"/>
</dbReference>
<comment type="subcellular location">
    <subcellularLocation>
        <location evidence="1">Cell inner membrane</location>
        <topology evidence="1">Multi-pass membrane protein</topology>
    </subcellularLocation>
</comment>
<dbReference type="Proteomes" id="UP000253769">
    <property type="component" value="Unassembled WGS sequence"/>
</dbReference>
<gene>
    <name evidence="4" type="ORF">DV711_08680</name>
</gene>
<dbReference type="OrthoDB" id="9816293at2"/>
<keyword evidence="5" id="KW-1185">Reference proteome</keyword>
<keyword evidence="1" id="KW-0997">Cell inner membrane</keyword>
<dbReference type="EMBL" id="QQOH01000002">
    <property type="protein sequence ID" value="RDE23052.1"/>
    <property type="molecule type" value="Genomic_DNA"/>
</dbReference>
<evidence type="ECO:0000313" key="5">
    <source>
        <dbReference type="Proteomes" id="UP000253769"/>
    </source>
</evidence>
<sequence length="134" mass="15072">MGWVCLLLGLIGVLLPLLPTTPFIILAAYCFSRSSRRFHQMLVGHRLFGPIIRDWEAHGVIPLKVKWISSTMMLLMISYPVFFKPLHWGIDASMLGVAVIALVYIWSRPSRPRQDSNPSSKPELRPQADSADSA</sequence>
<organism evidence="4 5">
    <name type="scientific">Motiliproteus coralliicola</name>
    <dbReference type="NCBI Taxonomy" id="2283196"/>
    <lineage>
        <taxon>Bacteria</taxon>
        <taxon>Pseudomonadati</taxon>
        <taxon>Pseudomonadota</taxon>
        <taxon>Gammaproteobacteria</taxon>
        <taxon>Oceanospirillales</taxon>
        <taxon>Oceanospirillaceae</taxon>
        <taxon>Motiliproteus</taxon>
    </lineage>
</organism>
<evidence type="ECO:0000256" key="3">
    <source>
        <dbReference type="SAM" id="Phobius"/>
    </source>
</evidence>
<keyword evidence="3" id="KW-1133">Transmembrane helix</keyword>
<dbReference type="AlphaFoldDB" id="A0A369WMV4"/>
<proteinExistence type="predicted"/>
<dbReference type="GO" id="GO:0005886">
    <property type="term" value="C:plasma membrane"/>
    <property type="evidence" value="ECO:0007669"/>
    <property type="project" value="UniProtKB-SubCell"/>
</dbReference>
<accession>A0A369WMV4</accession>
<keyword evidence="1 3" id="KW-0472">Membrane</keyword>
<evidence type="ECO:0000313" key="4">
    <source>
        <dbReference type="EMBL" id="RDE23052.1"/>
    </source>
</evidence>
<feature type="transmembrane region" description="Helical" evidence="3">
    <location>
        <begin position="6"/>
        <end position="31"/>
    </location>
</feature>
<dbReference type="InterPro" id="IPR007401">
    <property type="entry name" value="DUF454"/>
</dbReference>
<dbReference type="PANTHER" id="PTHR35813:SF1">
    <property type="entry name" value="INNER MEMBRANE PROTEIN YBAN"/>
    <property type="match status" value="1"/>
</dbReference>
<keyword evidence="3" id="KW-0812">Transmembrane</keyword>